<dbReference type="InterPro" id="IPR037802">
    <property type="entry name" value="SGF29"/>
</dbReference>
<evidence type="ECO:0000256" key="2">
    <source>
        <dbReference type="ARBA" id="ARBA00023015"/>
    </source>
</evidence>
<dbReference type="CDD" id="cd20393">
    <property type="entry name" value="Tudor_SGF29_rpt1"/>
    <property type="match status" value="1"/>
</dbReference>
<dbReference type="PANTHER" id="PTHR21539">
    <property type="entry name" value="SAGA-ASSOCIATED FACTOR 29"/>
    <property type="match status" value="1"/>
</dbReference>
<keyword evidence="8" id="KW-1185">Reference proteome</keyword>
<evidence type="ECO:0000313" key="8">
    <source>
        <dbReference type="Proteomes" id="UP000009022"/>
    </source>
</evidence>
<dbReference type="OMA" id="EPTYIAK"/>
<dbReference type="PANTHER" id="PTHR21539:SF0">
    <property type="entry name" value="SAGA-ASSOCIATED FACTOR 29"/>
    <property type="match status" value="1"/>
</dbReference>
<keyword evidence="3" id="KW-0804">Transcription</keyword>
<dbReference type="STRING" id="10228.B3SAN3"/>
<dbReference type="RefSeq" id="XP_002117346.1">
    <property type="nucleotide sequence ID" value="XM_002117310.1"/>
</dbReference>
<dbReference type="FunCoup" id="B3SAN3">
    <property type="interactions" value="727"/>
</dbReference>
<evidence type="ECO:0000256" key="4">
    <source>
        <dbReference type="ARBA" id="ARBA00023242"/>
    </source>
</evidence>
<evidence type="ECO:0000259" key="6">
    <source>
        <dbReference type="PROSITE" id="PS51518"/>
    </source>
</evidence>
<dbReference type="InterPro" id="IPR010750">
    <property type="entry name" value="SGF29_tudor-like_dom"/>
</dbReference>
<keyword evidence="4" id="KW-0539">Nucleus</keyword>
<evidence type="ECO:0000313" key="7">
    <source>
        <dbReference type="EMBL" id="EDV20185.1"/>
    </source>
</evidence>
<dbReference type="Proteomes" id="UP000009022">
    <property type="component" value="Unassembled WGS sequence"/>
</dbReference>
<dbReference type="OrthoDB" id="10265994at2759"/>
<dbReference type="InterPro" id="IPR047288">
    <property type="entry name" value="Tudor_SGF29_rpt1"/>
</dbReference>
<proteinExistence type="predicted"/>
<organism evidence="7 8">
    <name type="scientific">Trichoplax adhaerens</name>
    <name type="common">Trichoplax reptans</name>
    <dbReference type="NCBI Taxonomy" id="10228"/>
    <lineage>
        <taxon>Eukaryota</taxon>
        <taxon>Metazoa</taxon>
        <taxon>Placozoa</taxon>
        <taxon>Uniplacotomia</taxon>
        <taxon>Trichoplacea</taxon>
        <taxon>Trichoplacidae</taxon>
        <taxon>Trichoplax</taxon>
    </lineage>
</organism>
<dbReference type="GO" id="GO:0000124">
    <property type="term" value="C:SAGA complex"/>
    <property type="evidence" value="ECO:0000318"/>
    <property type="project" value="GO_Central"/>
</dbReference>
<evidence type="ECO:0000256" key="5">
    <source>
        <dbReference type="SAM" id="MobiDB-lite"/>
    </source>
</evidence>
<reference evidence="7 8" key="1">
    <citation type="journal article" date="2008" name="Nature">
        <title>The Trichoplax genome and the nature of placozoans.</title>
        <authorList>
            <person name="Srivastava M."/>
            <person name="Begovic E."/>
            <person name="Chapman J."/>
            <person name="Putnam N.H."/>
            <person name="Hellsten U."/>
            <person name="Kawashima T."/>
            <person name="Kuo A."/>
            <person name="Mitros T."/>
            <person name="Salamov A."/>
            <person name="Carpenter M.L."/>
            <person name="Signorovitch A.Y."/>
            <person name="Moreno M.A."/>
            <person name="Kamm K."/>
            <person name="Grimwood J."/>
            <person name="Schmutz J."/>
            <person name="Shapiro H."/>
            <person name="Grigoriev I.V."/>
            <person name="Buss L.W."/>
            <person name="Schierwater B."/>
            <person name="Dellaporta S.L."/>
            <person name="Rokhsar D.S."/>
        </authorList>
    </citation>
    <scope>NUCLEOTIDE SEQUENCE [LARGE SCALE GENOMIC DNA]</scope>
    <source>
        <strain evidence="7 8">Grell-BS-1999</strain>
    </source>
</reference>
<dbReference type="Pfam" id="PF07039">
    <property type="entry name" value="SGF29_Tudor"/>
    <property type="match status" value="1"/>
</dbReference>
<dbReference type="PhylomeDB" id="B3SAN3"/>
<dbReference type="CDD" id="cd20394">
    <property type="entry name" value="Tudor_SGF29_rpt2"/>
    <property type="match status" value="1"/>
</dbReference>
<sequence>MPRKRQSQTVSATSVPNAIIPPSGNYSIPTLLRELHSLIHQLQDERTRGANSLLNIRKTHDRMKSEQRVSMYFKQKLRGLYTSAQADAKIEADLIRKALDKIALINALKSDKKQGGRTPTNQSGHNEESSISRKPAPVRKSVLMSILQQEAADLPIWNGKLSESPPPLCGCIPAESGYVAKPGDKVAAKVKVDADEDQWILGEVASHSTFSNKYEIEDIDGEGKHGKERYQLPCRRTTPLPKYKANPSTHPQALYQKHQQVYALYPQTTCFYFGVVHSRPSTIDEEYLVSFEDPSYEHGYSPPLPVPQRYIFTTKAHQRKK</sequence>
<dbReference type="eggNOG" id="KOG3038">
    <property type="taxonomic scope" value="Eukaryota"/>
</dbReference>
<dbReference type="HOGENOM" id="CLU_056816_0_0_1"/>
<name>B3SAN3_TRIAD</name>
<feature type="region of interest" description="Disordered" evidence="5">
    <location>
        <begin position="111"/>
        <end position="135"/>
    </location>
</feature>
<protein>
    <recommendedName>
        <fullName evidence="6">SGF29 C-terminal domain-containing protein</fullName>
    </recommendedName>
</protein>
<dbReference type="EMBL" id="DS985262">
    <property type="protein sequence ID" value="EDV20185.1"/>
    <property type="molecule type" value="Genomic_DNA"/>
</dbReference>
<dbReference type="InterPro" id="IPR047287">
    <property type="entry name" value="Tudor_SGF29_rpt2"/>
</dbReference>
<keyword evidence="2" id="KW-0805">Transcription regulation</keyword>
<comment type="subcellular location">
    <subcellularLocation>
        <location evidence="1">Nucleus</location>
    </subcellularLocation>
</comment>
<dbReference type="GO" id="GO:0005634">
    <property type="term" value="C:nucleus"/>
    <property type="evidence" value="ECO:0007669"/>
    <property type="project" value="UniProtKB-SubCell"/>
</dbReference>
<dbReference type="KEGG" id="tad:TRIADDRAFT_61320"/>
<dbReference type="InParanoid" id="B3SAN3"/>
<dbReference type="GeneID" id="6758507"/>
<dbReference type="Gene3D" id="2.30.30.140">
    <property type="match status" value="2"/>
</dbReference>
<dbReference type="AlphaFoldDB" id="B3SAN3"/>
<gene>
    <name evidence="7" type="ORF">TRIADDRAFT_61320</name>
</gene>
<evidence type="ECO:0000256" key="1">
    <source>
        <dbReference type="ARBA" id="ARBA00004123"/>
    </source>
</evidence>
<evidence type="ECO:0000256" key="3">
    <source>
        <dbReference type="ARBA" id="ARBA00023163"/>
    </source>
</evidence>
<dbReference type="CTD" id="6758507"/>
<accession>B3SAN3</accession>
<feature type="domain" description="SGF29 C-terminal" evidence="6">
    <location>
        <begin position="176"/>
        <end position="320"/>
    </location>
</feature>
<dbReference type="PROSITE" id="PS51518">
    <property type="entry name" value="SGF29_C"/>
    <property type="match status" value="1"/>
</dbReference>